<dbReference type="EMBL" id="JBGOOT010000060">
    <property type="protein sequence ID" value="MEZ8197031.1"/>
    <property type="molecule type" value="Genomic_DNA"/>
</dbReference>
<keyword evidence="2" id="KW-1185">Reference proteome</keyword>
<comment type="caution">
    <text evidence="1">The sequence shown here is derived from an EMBL/GenBank/DDBJ whole genome shotgun (WGS) entry which is preliminary data.</text>
</comment>
<dbReference type="Proteomes" id="UP001569153">
    <property type="component" value="Unassembled WGS sequence"/>
</dbReference>
<sequence>MAIEDFDLVDNLMIDGGVTYPIIQSHVLNEDEKYRSLVSFEECLLQRHRHYYPLAKAI</sequence>
<evidence type="ECO:0000313" key="1">
    <source>
        <dbReference type="EMBL" id="MEZ8197031.1"/>
    </source>
</evidence>
<reference evidence="1 2" key="1">
    <citation type="submission" date="2024-06" db="EMBL/GenBank/DDBJ databases">
        <authorList>
            <person name="Steensen K."/>
            <person name="Seneca J."/>
            <person name="Bartlau N."/>
            <person name="Yu A.X."/>
            <person name="Polz M.F."/>
        </authorList>
    </citation>
    <scope>NUCLEOTIDE SEQUENCE [LARGE SCALE GENOMIC DNA]</scope>
    <source>
        <strain evidence="1 2">FF146</strain>
    </source>
</reference>
<protein>
    <submittedName>
        <fullName evidence="1">Uncharacterized protein</fullName>
    </submittedName>
</protein>
<name>A0ABV4MBX0_9VIBR</name>
<accession>A0ABV4MBX0</accession>
<dbReference type="RefSeq" id="WP_371731226.1">
    <property type="nucleotide sequence ID" value="NZ_JBGOOT010000060.1"/>
</dbReference>
<organism evidence="1 2">
    <name type="scientific">Vibrio cortegadensis</name>
    <dbReference type="NCBI Taxonomy" id="1328770"/>
    <lineage>
        <taxon>Bacteria</taxon>
        <taxon>Pseudomonadati</taxon>
        <taxon>Pseudomonadota</taxon>
        <taxon>Gammaproteobacteria</taxon>
        <taxon>Vibrionales</taxon>
        <taxon>Vibrionaceae</taxon>
        <taxon>Vibrio</taxon>
    </lineage>
</organism>
<evidence type="ECO:0000313" key="2">
    <source>
        <dbReference type="Proteomes" id="UP001569153"/>
    </source>
</evidence>
<proteinExistence type="predicted"/>
<gene>
    <name evidence="1" type="ORF">ACED38_19440</name>
</gene>